<evidence type="ECO:0000313" key="2">
    <source>
        <dbReference type="Proteomes" id="UP001174136"/>
    </source>
</evidence>
<sequence>MFPRFPLLRCRMVFQKHFGADRKSFSMSSPNFSHTRCLASDTAAAAALRAHRYPATASGVLWDNIPRKASFFSRTASLTTGVHHGVRGLPPLEEPKTLRPQLTTAASAMEALNTAHSGSMPPTSTGMLEKLSRRSVQTLPPFPDPTHHQMVVSPSLPTWALKSPSRTKESPTGAPYRTPFRVSKKAEYSELLFGAYAQTTVRVFPPTTLRRREATLSSTGVNSNTAALSRGFMSIPTPARRLTPWATPEKNRVQPLSRSTVPELRLEVTFHVPRASFCRSGLVRRDPCLSLPPMWQRTRPQRVSLQVVGPQGEEGGGATQDIRCDVDEVLWPNREERLDAQ</sequence>
<evidence type="ECO:0000313" key="1">
    <source>
        <dbReference type="EMBL" id="KAK0156272.1"/>
    </source>
</evidence>
<proteinExistence type="predicted"/>
<dbReference type="Proteomes" id="UP001174136">
    <property type="component" value="Unassembled WGS sequence"/>
</dbReference>
<comment type="caution">
    <text evidence="1">The sequence shown here is derived from an EMBL/GenBank/DDBJ whole genome shotgun (WGS) entry which is preliminary data.</text>
</comment>
<gene>
    <name evidence="1" type="ORF">N1851_000419</name>
</gene>
<protein>
    <submittedName>
        <fullName evidence="1">Uncharacterized protein</fullName>
    </submittedName>
</protein>
<keyword evidence="2" id="KW-1185">Reference proteome</keyword>
<dbReference type="AlphaFoldDB" id="A0AA47NDY8"/>
<accession>A0AA47NDY8</accession>
<organism evidence="1 2">
    <name type="scientific">Merluccius polli</name>
    <name type="common">Benguela hake</name>
    <name type="synonym">Merluccius cadenati</name>
    <dbReference type="NCBI Taxonomy" id="89951"/>
    <lineage>
        <taxon>Eukaryota</taxon>
        <taxon>Metazoa</taxon>
        <taxon>Chordata</taxon>
        <taxon>Craniata</taxon>
        <taxon>Vertebrata</taxon>
        <taxon>Euteleostomi</taxon>
        <taxon>Actinopterygii</taxon>
        <taxon>Neopterygii</taxon>
        <taxon>Teleostei</taxon>
        <taxon>Neoteleostei</taxon>
        <taxon>Acanthomorphata</taxon>
        <taxon>Zeiogadaria</taxon>
        <taxon>Gadariae</taxon>
        <taxon>Gadiformes</taxon>
        <taxon>Gadoidei</taxon>
        <taxon>Merlucciidae</taxon>
        <taxon>Merluccius</taxon>
    </lineage>
</organism>
<dbReference type="EMBL" id="JAOPHQ010000016">
    <property type="protein sequence ID" value="KAK0156272.1"/>
    <property type="molecule type" value="Genomic_DNA"/>
</dbReference>
<reference evidence="1" key="1">
    <citation type="journal article" date="2023" name="Front. Mar. Sci.">
        <title>A new Merluccius polli reference genome to investigate the effects of global change in West African waters.</title>
        <authorList>
            <person name="Mateo J.L."/>
            <person name="Blanco-Fernandez C."/>
            <person name="Garcia-Vazquez E."/>
            <person name="Machado-Schiaffino G."/>
        </authorList>
    </citation>
    <scope>NUCLEOTIDE SEQUENCE</scope>
    <source>
        <strain evidence="1">C29</strain>
        <tissue evidence="1">Fin</tissue>
    </source>
</reference>
<name>A0AA47NDY8_MERPO</name>